<comment type="caution">
    <text evidence="1">The sequence shown here is derived from an EMBL/GenBank/DDBJ whole genome shotgun (WGS) entry which is preliminary data.</text>
</comment>
<gene>
    <name evidence="1" type="ORF">KUCAC02_027667</name>
</gene>
<reference evidence="1" key="1">
    <citation type="submission" date="2022-05" db="EMBL/GenBank/DDBJ databases">
        <title>Chromosome-level genome of Chaenocephalus aceratus.</title>
        <authorList>
            <person name="Park H."/>
        </authorList>
    </citation>
    <scope>NUCLEOTIDE SEQUENCE</scope>
    <source>
        <strain evidence="1">KU_202001</strain>
    </source>
</reference>
<dbReference type="EMBL" id="CM043803">
    <property type="protein sequence ID" value="KAI4807892.1"/>
    <property type="molecule type" value="Genomic_DNA"/>
</dbReference>
<protein>
    <submittedName>
        <fullName evidence="1">Uncharacterized protein</fullName>
    </submittedName>
</protein>
<dbReference type="Proteomes" id="UP001057452">
    <property type="component" value="Chromosome 19"/>
</dbReference>
<accession>A0ACB9W679</accession>
<evidence type="ECO:0000313" key="1">
    <source>
        <dbReference type="EMBL" id="KAI4807892.1"/>
    </source>
</evidence>
<proteinExistence type="predicted"/>
<evidence type="ECO:0000313" key="2">
    <source>
        <dbReference type="Proteomes" id="UP001057452"/>
    </source>
</evidence>
<name>A0ACB9W679_CHAAC</name>
<keyword evidence="2" id="KW-1185">Reference proteome</keyword>
<sequence length="186" mass="20167">MGTRKTWSVSERSSFLTIRSRLVPKKKGAEGLCVSSMLGVLRADSWLIPEEEMDFLLTPSSPFQNYRAHSLSFSFCPSSADGGSEDLADPRSPGLDPHLSHIGQGGSLDSDCAFEGDYSVPRISMTEGMQHIRIMEGVSRSLPSSPLLTHQTISVRLQPVKKLTGLGAVASFCPSSSPTTYRVLPH</sequence>
<organism evidence="1 2">
    <name type="scientific">Chaenocephalus aceratus</name>
    <name type="common">Blackfin icefish</name>
    <name type="synonym">Chaenichthys aceratus</name>
    <dbReference type="NCBI Taxonomy" id="36190"/>
    <lineage>
        <taxon>Eukaryota</taxon>
        <taxon>Metazoa</taxon>
        <taxon>Chordata</taxon>
        <taxon>Craniata</taxon>
        <taxon>Vertebrata</taxon>
        <taxon>Euteleostomi</taxon>
        <taxon>Actinopterygii</taxon>
        <taxon>Neopterygii</taxon>
        <taxon>Teleostei</taxon>
        <taxon>Neoteleostei</taxon>
        <taxon>Acanthomorphata</taxon>
        <taxon>Eupercaria</taxon>
        <taxon>Perciformes</taxon>
        <taxon>Notothenioidei</taxon>
        <taxon>Channichthyidae</taxon>
        <taxon>Chaenocephalus</taxon>
    </lineage>
</organism>